<comment type="caution">
    <text evidence="1">The sequence shown here is derived from an EMBL/GenBank/DDBJ whole genome shotgun (WGS) entry which is preliminary data.</text>
</comment>
<name>A0A4C1SQV9_EUMVA</name>
<keyword evidence="2" id="KW-1185">Reference proteome</keyword>
<gene>
    <name evidence="1" type="ORF">EVAR_2441_1</name>
</gene>
<dbReference type="AlphaFoldDB" id="A0A4C1SQV9"/>
<sequence length="97" mass="11114">MLWSTWPQQKNKPVRTVRYNTHKIRACSNSFRYCFRPVSESSGVPFLFPSLYSPFPPYVHTKAGNTLVTPLRLRVSMGADNQLVTVARSSFAPKCYK</sequence>
<evidence type="ECO:0000313" key="2">
    <source>
        <dbReference type="Proteomes" id="UP000299102"/>
    </source>
</evidence>
<protein>
    <submittedName>
        <fullName evidence="1">Uncharacterized protein</fullName>
    </submittedName>
</protein>
<evidence type="ECO:0000313" key="1">
    <source>
        <dbReference type="EMBL" id="GBP03707.1"/>
    </source>
</evidence>
<dbReference type="OrthoDB" id="296793at2759"/>
<accession>A0A4C1SQV9</accession>
<reference evidence="1 2" key="1">
    <citation type="journal article" date="2019" name="Commun. Biol.">
        <title>The bagworm genome reveals a unique fibroin gene that provides high tensile strength.</title>
        <authorList>
            <person name="Kono N."/>
            <person name="Nakamura H."/>
            <person name="Ohtoshi R."/>
            <person name="Tomita M."/>
            <person name="Numata K."/>
            <person name="Arakawa K."/>
        </authorList>
    </citation>
    <scope>NUCLEOTIDE SEQUENCE [LARGE SCALE GENOMIC DNA]</scope>
</reference>
<dbReference type="Proteomes" id="UP000299102">
    <property type="component" value="Unassembled WGS sequence"/>
</dbReference>
<proteinExistence type="predicted"/>
<organism evidence="1 2">
    <name type="scientific">Eumeta variegata</name>
    <name type="common">Bagworm moth</name>
    <name type="synonym">Eumeta japonica</name>
    <dbReference type="NCBI Taxonomy" id="151549"/>
    <lineage>
        <taxon>Eukaryota</taxon>
        <taxon>Metazoa</taxon>
        <taxon>Ecdysozoa</taxon>
        <taxon>Arthropoda</taxon>
        <taxon>Hexapoda</taxon>
        <taxon>Insecta</taxon>
        <taxon>Pterygota</taxon>
        <taxon>Neoptera</taxon>
        <taxon>Endopterygota</taxon>
        <taxon>Lepidoptera</taxon>
        <taxon>Glossata</taxon>
        <taxon>Ditrysia</taxon>
        <taxon>Tineoidea</taxon>
        <taxon>Psychidae</taxon>
        <taxon>Oiketicinae</taxon>
        <taxon>Eumeta</taxon>
    </lineage>
</organism>
<dbReference type="EMBL" id="BGZK01000011">
    <property type="protein sequence ID" value="GBP03707.1"/>
    <property type="molecule type" value="Genomic_DNA"/>
</dbReference>